<evidence type="ECO:0000256" key="4">
    <source>
        <dbReference type="ARBA" id="ARBA00022741"/>
    </source>
</evidence>
<feature type="compositionally biased region" description="Polar residues" evidence="10">
    <location>
        <begin position="916"/>
        <end position="932"/>
    </location>
</feature>
<dbReference type="GO" id="GO:0004674">
    <property type="term" value="F:protein serine/threonine kinase activity"/>
    <property type="evidence" value="ECO:0007669"/>
    <property type="project" value="UniProtKB-KW"/>
</dbReference>
<comment type="catalytic activity">
    <reaction evidence="8">
        <text>L-seryl-[protein] + ATP = O-phospho-L-seryl-[protein] + ADP + H(+)</text>
        <dbReference type="Rhea" id="RHEA:17989"/>
        <dbReference type="Rhea" id="RHEA-COMP:9863"/>
        <dbReference type="Rhea" id="RHEA-COMP:11604"/>
        <dbReference type="ChEBI" id="CHEBI:15378"/>
        <dbReference type="ChEBI" id="CHEBI:29999"/>
        <dbReference type="ChEBI" id="CHEBI:30616"/>
        <dbReference type="ChEBI" id="CHEBI:83421"/>
        <dbReference type="ChEBI" id="CHEBI:456216"/>
        <dbReference type="EC" id="2.7.11.1"/>
    </reaction>
</comment>
<evidence type="ECO:0000256" key="10">
    <source>
        <dbReference type="SAM" id="MobiDB-lite"/>
    </source>
</evidence>
<feature type="region of interest" description="Disordered" evidence="10">
    <location>
        <begin position="288"/>
        <end position="317"/>
    </location>
</feature>
<feature type="compositionally biased region" description="Basic and acidic residues" evidence="10">
    <location>
        <begin position="819"/>
        <end position="831"/>
    </location>
</feature>
<dbReference type="PROSITE" id="PS50011">
    <property type="entry name" value="PROTEIN_KINASE_DOM"/>
    <property type="match status" value="1"/>
</dbReference>
<feature type="region of interest" description="Disordered" evidence="10">
    <location>
        <begin position="875"/>
        <end position="1061"/>
    </location>
</feature>
<feature type="compositionally biased region" description="Low complexity" evidence="10">
    <location>
        <begin position="299"/>
        <end position="316"/>
    </location>
</feature>
<protein>
    <recommendedName>
        <fullName evidence="1">non-specific serine/threonine protein kinase</fullName>
        <ecNumber evidence="1">2.7.11.1</ecNumber>
    </recommendedName>
</protein>
<gene>
    <name evidence="12" type="ORF">TOPH_00763</name>
</gene>
<feature type="region of interest" description="Disordered" evidence="10">
    <location>
        <begin position="551"/>
        <end position="576"/>
    </location>
</feature>
<dbReference type="InterPro" id="IPR011009">
    <property type="entry name" value="Kinase-like_dom_sf"/>
</dbReference>
<dbReference type="Proteomes" id="UP000036947">
    <property type="component" value="Unassembled WGS sequence"/>
</dbReference>
<dbReference type="InterPro" id="IPR000719">
    <property type="entry name" value="Prot_kinase_dom"/>
</dbReference>
<dbReference type="PROSITE" id="PS00107">
    <property type="entry name" value="PROTEIN_KINASE_ATP"/>
    <property type="match status" value="1"/>
</dbReference>
<sequence length="1227" mass="135404">MDSSPQHQESAHQQHPAQPPLHALLPPSASLPMRTANSTPMSSPGLFSPTPSSRHLQTTFISESNTPAPILGSPYLHPLQTHRVRETHKALIDSDNITGRNSINQYEVIEEIGRGMHGKVKLARNTETGENVAIKIIPRFSKKRRLGRVTAMSPQDKTKKEIAILKKIRHPNVVALLEVIDDPELKKIYMVLEHVELGEVVWRKKGLPHICQYERRRVEREIRGDAPTAEEEQYNQLLERRQALKELKRARMAQNFAGLSDYWSVEHGAADEGSSVGHWSRISSHEDFAIADGHPSPPGSRRSSRAPSRSLSIASAGLPPTELDEIVDWDQEMETPIPEPSSATALDGTMYGAYVEDGFRIRSPSMADSIISHMSSVDYNPRAHDPFAEDFSFVPCFTLDQARSTFRDTVLGLEYLHYQGVVHRDIKPANLLWSRDHRVKISDFGVSYFGRPIRDGELDETVSESEAKDFDDDLELAKTVGTPAFFAPELCYTDVDKMEQPKVSEQIDVWSLGVTLYCLIYARIPFLAEDEFQMFKKIATEDVHISRRRLKPVDPSTSPSATSLYKRQNAHPYRDDNDLEYEDVDNLLYDLLRQMLVKNPEKRIRLRDIKRHPWVVQGIANPVGWIDDTDPARPSCGRKIQVDEKDMSFAVIPLNFLERARSVMKKAVGKVMHPLVERSDSKSRRRATSSAASSAGDSMFKHTAPPTQYTSDRRGSLRVDDYFAQVGRDSSDHPALASSTTDFRPETVAYDPLATVLPALERPRGSGPGESDNANRETGCSRQFQRQNGPAKFASNCLNLTPALSHQPQSTPVTPRFHGPREDRRDGEATGRKTRGSEGLGDEISRSASVDRALFVNTDKRAQAQVALSNAVAPGSLQWPRYPRPMRSVDLGRGRHSHGSNPSPLSSSPKTSTTTYQHGQPQSDPNFHTRQQARVDERPQTAHHVESIPNAKQSEHHSHISSSPETLAPEASSSSPTNLTAGEDKAKGADVDPVNIPCPPSPDAQEWLQHSGAPPSRGDSMTTTKSCSMDSMEGMGTPLTSPSETTSPVATGGPPKNRSQNMLIFQSDPSLPTLLSGASSISADMEGELLCKPGVVHQSPRLESSDSITPPALAKDAAASFSMDHVFGNAPAMGSGPFTLHLQPLRPESTGPMESKTRPANDDDDDASDDGIMLMVKSRKRTPLLPKTSPTGPFEAKRRDTGASTASNETAKEVPVHGDDGWFPREV</sequence>
<proteinExistence type="predicted"/>
<feature type="compositionally biased region" description="Low complexity" evidence="10">
    <location>
        <begin position="688"/>
        <end position="698"/>
    </location>
</feature>
<dbReference type="CDD" id="cd14008">
    <property type="entry name" value="STKc_LKB1_CaMKK"/>
    <property type="match status" value="1"/>
</dbReference>
<feature type="compositionally biased region" description="Low complexity" evidence="10">
    <location>
        <begin position="1"/>
        <end position="32"/>
    </location>
</feature>
<feature type="region of interest" description="Disordered" evidence="10">
    <location>
        <begin position="1"/>
        <end position="54"/>
    </location>
</feature>
<feature type="domain" description="Protein kinase" evidence="11">
    <location>
        <begin position="106"/>
        <end position="615"/>
    </location>
</feature>
<evidence type="ECO:0000256" key="6">
    <source>
        <dbReference type="ARBA" id="ARBA00022840"/>
    </source>
</evidence>
<dbReference type="OrthoDB" id="68483at2759"/>
<feature type="compositionally biased region" description="Low complexity" evidence="10">
    <location>
        <begin position="899"/>
        <end position="915"/>
    </location>
</feature>
<dbReference type="EMBL" id="LFRF01000002">
    <property type="protein sequence ID" value="KND94306.1"/>
    <property type="molecule type" value="Genomic_DNA"/>
</dbReference>
<keyword evidence="13" id="KW-1185">Reference proteome</keyword>
<reference evidence="12 13" key="1">
    <citation type="journal article" date="2015" name="BMC Genomics">
        <title>The genome of the truffle-parasite Tolypocladium ophioglossoides and the evolution of antifungal peptaibiotics.</title>
        <authorList>
            <person name="Quandt C.A."/>
            <person name="Bushley K.E."/>
            <person name="Spatafora J.W."/>
        </authorList>
    </citation>
    <scope>NUCLEOTIDE SEQUENCE [LARGE SCALE GENOMIC DNA]</scope>
    <source>
        <strain evidence="12 13">CBS 100239</strain>
    </source>
</reference>
<evidence type="ECO:0000256" key="8">
    <source>
        <dbReference type="ARBA" id="ARBA00048679"/>
    </source>
</evidence>
<evidence type="ECO:0000256" key="1">
    <source>
        <dbReference type="ARBA" id="ARBA00012513"/>
    </source>
</evidence>
<evidence type="ECO:0000256" key="3">
    <source>
        <dbReference type="ARBA" id="ARBA00022679"/>
    </source>
</evidence>
<keyword evidence="4 9" id="KW-0547">Nucleotide-binding</keyword>
<organism evidence="12 13">
    <name type="scientific">Tolypocladium ophioglossoides (strain CBS 100239)</name>
    <name type="common">Snaketongue truffleclub</name>
    <name type="synonym">Elaphocordyceps ophioglossoides</name>
    <dbReference type="NCBI Taxonomy" id="1163406"/>
    <lineage>
        <taxon>Eukaryota</taxon>
        <taxon>Fungi</taxon>
        <taxon>Dikarya</taxon>
        <taxon>Ascomycota</taxon>
        <taxon>Pezizomycotina</taxon>
        <taxon>Sordariomycetes</taxon>
        <taxon>Hypocreomycetidae</taxon>
        <taxon>Hypocreales</taxon>
        <taxon>Ophiocordycipitaceae</taxon>
        <taxon>Tolypocladium</taxon>
    </lineage>
</organism>
<keyword evidence="6 9" id="KW-0067">ATP-binding</keyword>
<evidence type="ECO:0000313" key="13">
    <source>
        <dbReference type="Proteomes" id="UP000036947"/>
    </source>
</evidence>
<dbReference type="PANTHER" id="PTHR43895:SF152">
    <property type="entry name" value="SERINE_THREONINE-PROTEIN KINASE TOS3"/>
    <property type="match status" value="1"/>
</dbReference>
<evidence type="ECO:0000256" key="7">
    <source>
        <dbReference type="ARBA" id="ARBA00047899"/>
    </source>
</evidence>
<feature type="compositionally biased region" description="Basic and acidic residues" evidence="10">
    <location>
        <begin position="1210"/>
        <end position="1227"/>
    </location>
</feature>
<feature type="compositionally biased region" description="Basic and acidic residues" evidence="10">
    <location>
        <begin position="933"/>
        <end position="946"/>
    </location>
</feature>
<evidence type="ECO:0000259" key="11">
    <source>
        <dbReference type="PROSITE" id="PS50011"/>
    </source>
</evidence>
<feature type="region of interest" description="Disordered" evidence="10">
    <location>
        <begin position="675"/>
        <end position="716"/>
    </location>
</feature>
<comment type="caution">
    <text evidence="12">The sequence shown here is derived from an EMBL/GenBank/DDBJ whole genome shotgun (WGS) entry which is preliminary data.</text>
</comment>
<dbReference type="Pfam" id="PF00069">
    <property type="entry name" value="Pkinase"/>
    <property type="match status" value="2"/>
</dbReference>
<feature type="compositionally biased region" description="Polar residues" evidence="10">
    <location>
        <begin position="776"/>
        <end position="786"/>
    </location>
</feature>
<dbReference type="AlphaFoldDB" id="A0A0L0NJM1"/>
<evidence type="ECO:0000313" key="12">
    <source>
        <dbReference type="EMBL" id="KND94306.1"/>
    </source>
</evidence>
<feature type="compositionally biased region" description="Polar residues" evidence="10">
    <location>
        <begin position="802"/>
        <end position="813"/>
    </location>
</feature>
<feature type="region of interest" description="Disordered" evidence="10">
    <location>
        <begin position="728"/>
        <end position="786"/>
    </location>
</feature>
<keyword evidence="3" id="KW-0808">Transferase</keyword>
<dbReference type="FunFam" id="1.10.510.10:FF:000614">
    <property type="entry name" value="Serine/threonine protein kinase, putative"/>
    <property type="match status" value="1"/>
</dbReference>
<evidence type="ECO:0000256" key="5">
    <source>
        <dbReference type="ARBA" id="ARBA00022777"/>
    </source>
</evidence>
<dbReference type="GO" id="GO:0005524">
    <property type="term" value="F:ATP binding"/>
    <property type="evidence" value="ECO:0007669"/>
    <property type="project" value="UniProtKB-UniRule"/>
</dbReference>
<evidence type="ECO:0000256" key="9">
    <source>
        <dbReference type="PROSITE-ProRule" id="PRU10141"/>
    </source>
</evidence>
<dbReference type="InterPro" id="IPR017441">
    <property type="entry name" value="Protein_kinase_ATP_BS"/>
</dbReference>
<dbReference type="FunFam" id="3.30.200.20:FF:000206">
    <property type="entry name" value="Serine/threonine-protein kinase Ssp1"/>
    <property type="match status" value="1"/>
</dbReference>
<keyword evidence="2" id="KW-0723">Serine/threonine-protein kinase</keyword>
<dbReference type="GO" id="GO:0001558">
    <property type="term" value="P:regulation of cell growth"/>
    <property type="evidence" value="ECO:0007669"/>
    <property type="project" value="UniProtKB-ARBA"/>
</dbReference>
<feature type="compositionally biased region" description="Polar residues" evidence="10">
    <location>
        <begin position="971"/>
        <end position="980"/>
    </location>
</feature>
<dbReference type="GO" id="GO:0042149">
    <property type="term" value="P:cellular response to glucose starvation"/>
    <property type="evidence" value="ECO:0007669"/>
    <property type="project" value="UniProtKB-ARBA"/>
</dbReference>
<dbReference type="Gene3D" id="1.10.510.10">
    <property type="entry name" value="Transferase(Phosphotransferase) domain 1"/>
    <property type="match status" value="1"/>
</dbReference>
<feature type="region of interest" description="Disordered" evidence="10">
    <location>
        <begin position="1138"/>
        <end position="1227"/>
    </location>
</feature>
<name>A0A0L0NJM1_TOLOC</name>
<dbReference type="GO" id="GO:0007165">
    <property type="term" value="P:signal transduction"/>
    <property type="evidence" value="ECO:0007669"/>
    <property type="project" value="TreeGrafter"/>
</dbReference>
<feature type="binding site" evidence="9">
    <location>
        <position position="135"/>
    </location>
    <ligand>
        <name>ATP</name>
        <dbReference type="ChEBI" id="CHEBI:30616"/>
    </ligand>
</feature>
<evidence type="ECO:0000256" key="2">
    <source>
        <dbReference type="ARBA" id="ARBA00022527"/>
    </source>
</evidence>
<feature type="region of interest" description="Disordered" evidence="10">
    <location>
        <begin position="802"/>
        <end position="844"/>
    </location>
</feature>
<dbReference type="EC" id="2.7.11.1" evidence="1"/>
<dbReference type="Gene3D" id="3.30.200.20">
    <property type="entry name" value="Phosphorylase Kinase, domain 1"/>
    <property type="match status" value="1"/>
</dbReference>
<dbReference type="STRING" id="1163406.A0A0L0NJM1"/>
<feature type="compositionally biased region" description="Low complexity" evidence="10">
    <location>
        <begin position="1037"/>
        <end position="1048"/>
    </location>
</feature>
<dbReference type="PANTHER" id="PTHR43895">
    <property type="entry name" value="CALCIUM/CALMODULIN-DEPENDENT PROTEIN KINASE KINASE-RELATED"/>
    <property type="match status" value="1"/>
</dbReference>
<feature type="compositionally biased region" description="Polar residues" evidence="10">
    <location>
        <begin position="1019"/>
        <end position="1029"/>
    </location>
</feature>
<dbReference type="SMART" id="SM00220">
    <property type="entry name" value="S_TKc"/>
    <property type="match status" value="1"/>
</dbReference>
<comment type="catalytic activity">
    <reaction evidence="7">
        <text>L-threonyl-[protein] + ATP = O-phospho-L-threonyl-[protein] + ADP + H(+)</text>
        <dbReference type="Rhea" id="RHEA:46608"/>
        <dbReference type="Rhea" id="RHEA-COMP:11060"/>
        <dbReference type="Rhea" id="RHEA-COMP:11605"/>
        <dbReference type="ChEBI" id="CHEBI:15378"/>
        <dbReference type="ChEBI" id="CHEBI:30013"/>
        <dbReference type="ChEBI" id="CHEBI:30616"/>
        <dbReference type="ChEBI" id="CHEBI:61977"/>
        <dbReference type="ChEBI" id="CHEBI:456216"/>
        <dbReference type="EC" id="2.7.11.1"/>
    </reaction>
</comment>
<accession>A0A0L0NJM1</accession>
<dbReference type="SUPFAM" id="SSF56112">
    <property type="entry name" value="Protein kinase-like (PK-like)"/>
    <property type="match status" value="1"/>
</dbReference>
<keyword evidence="5 12" id="KW-0418">Kinase</keyword>
<feature type="compositionally biased region" description="Polar residues" evidence="10">
    <location>
        <begin position="555"/>
        <end position="566"/>
    </location>
</feature>